<comment type="caution">
    <text evidence="1">The sequence shown here is derived from an EMBL/GenBank/DDBJ whole genome shotgun (WGS) entry which is preliminary data.</text>
</comment>
<dbReference type="Pfam" id="PF02620">
    <property type="entry name" value="YceD"/>
    <property type="match status" value="1"/>
</dbReference>
<keyword evidence="2" id="KW-1185">Reference proteome</keyword>
<reference evidence="2" key="1">
    <citation type="submission" date="2021-02" db="EMBL/GenBank/DDBJ databases">
        <title>Leucobacter sp. CX169.</title>
        <authorList>
            <person name="Cheng Y."/>
        </authorList>
    </citation>
    <scope>NUCLEOTIDE SEQUENCE [LARGE SCALE GENOMIC DNA]</scope>
    <source>
        <strain evidence="2">JY899</strain>
    </source>
</reference>
<dbReference type="InterPro" id="IPR003772">
    <property type="entry name" value="YceD"/>
</dbReference>
<protein>
    <submittedName>
        <fullName evidence="1">DUF177 domain-containing protein</fullName>
    </submittedName>
</protein>
<evidence type="ECO:0000313" key="2">
    <source>
        <dbReference type="Proteomes" id="UP000705983"/>
    </source>
</evidence>
<sequence length="185" mass="20154">MSDAFSISLADLRHQEGSRLDFQRSIPAPDTFATALVRTVDTIEVEGALQSVSEGVLVTATIDFDTVAECARCLIDVEHSGQSDVTELYFYQNRAQALLESGDDEVEEAPLIVNDAIDIEALLRDTIVGQMPFVPLCREDCPGLCAGCGERLADLPEDHEHVDTSSDMSPLDELRAKLVAEEQGE</sequence>
<evidence type="ECO:0000313" key="1">
    <source>
        <dbReference type="EMBL" id="MBM9432858.1"/>
    </source>
</evidence>
<accession>A0ABS2TER7</accession>
<dbReference type="Proteomes" id="UP000705983">
    <property type="component" value="Unassembled WGS sequence"/>
</dbReference>
<dbReference type="RefSeq" id="WP_187996258.1">
    <property type="nucleotide sequence ID" value="NZ_JACEXG010000002.1"/>
</dbReference>
<gene>
    <name evidence="1" type="ORF">JVW63_03970</name>
</gene>
<dbReference type="EMBL" id="JAFFJS010000002">
    <property type="protein sequence ID" value="MBM9432858.1"/>
    <property type="molecule type" value="Genomic_DNA"/>
</dbReference>
<name>A0ABS2TER7_9ACTO</name>
<proteinExistence type="predicted"/>
<organism evidence="1 2">
    <name type="scientific">Flaviflexus equikiangi</name>
    <dbReference type="NCBI Taxonomy" id="2758573"/>
    <lineage>
        <taxon>Bacteria</taxon>
        <taxon>Bacillati</taxon>
        <taxon>Actinomycetota</taxon>
        <taxon>Actinomycetes</taxon>
        <taxon>Actinomycetales</taxon>
        <taxon>Actinomycetaceae</taxon>
        <taxon>Flaviflexus</taxon>
    </lineage>
</organism>